<dbReference type="InterPro" id="IPR007445">
    <property type="entry name" value="PilO"/>
</dbReference>
<dbReference type="PIRSF" id="PIRSF016482">
    <property type="entry name" value="PilO"/>
    <property type="match status" value="1"/>
</dbReference>
<keyword evidence="3" id="KW-1185">Reference proteome</keyword>
<dbReference type="InterPro" id="IPR014717">
    <property type="entry name" value="Transl_elong_EF1B/ribsomal_bS6"/>
</dbReference>
<reference evidence="2" key="1">
    <citation type="journal article" date="2014" name="Int. J. Syst. Evol. Microbiol.">
        <title>Complete genome sequence of Corynebacterium casei LMG S-19264T (=DSM 44701T), isolated from a smear-ripened cheese.</title>
        <authorList>
            <consortium name="US DOE Joint Genome Institute (JGI-PGF)"/>
            <person name="Walter F."/>
            <person name="Albersmeier A."/>
            <person name="Kalinowski J."/>
            <person name="Ruckert C."/>
        </authorList>
    </citation>
    <scope>NUCLEOTIDE SEQUENCE</scope>
    <source>
        <strain evidence="2">KCTC 22169</strain>
    </source>
</reference>
<sequence length="209" mass="23488">MTFQEFLDGFRRFDYNNPDFENMGSWPLGIKMLTLLIVIVAIIGGFYWFAIKNSYQELERATGREPSLKEEYQSKAFRVANLDAFKAQLAEMEETFGTLLNQLPDETEMPGLLDDISTTGTQSGLEIDRITPSSDVVREFYIETPITIAVRGSYHEMGNFVSAMSAIPRIVTLHDFNISLQGQGSVNSEAPLSMTIQARTYRYNPGGGQ</sequence>
<keyword evidence="1" id="KW-0472">Membrane</keyword>
<dbReference type="Pfam" id="PF04350">
    <property type="entry name" value="PilO"/>
    <property type="match status" value="1"/>
</dbReference>
<dbReference type="AlphaFoldDB" id="A0A918K4Q9"/>
<reference evidence="2" key="2">
    <citation type="submission" date="2020-09" db="EMBL/GenBank/DDBJ databases">
        <authorList>
            <person name="Sun Q."/>
            <person name="Kim S."/>
        </authorList>
    </citation>
    <scope>NUCLEOTIDE SEQUENCE</scope>
    <source>
        <strain evidence="2">KCTC 22169</strain>
    </source>
</reference>
<dbReference type="EMBL" id="BMXR01000002">
    <property type="protein sequence ID" value="GGX44494.1"/>
    <property type="molecule type" value="Genomic_DNA"/>
</dbReference>
<keyword evidence="1" id="KW-1133">Transmembrane helix</keyword>
<dbReference type="Proteomes" id="UP000626148">
    <property type="component" value="Unassembled WGS sequence"/>
</dbReference>
<dbReference type="PANTHER" id="PTHR39555">
    <property type="entry name" value="FIMBRIAL ASSEMBLY PROTEIN PILO-LIKE PROTEIN-RELATED"/>
    <property type="match status" value="1"/>
</dbReference>
<evidence type="ECO:0000313" key="2">
    <source>
        <dbReference type="EMBL" id="GGX44494.1"/>
    </source>
</evidence>
<keyword evidence="1" id="KW-0812">Transmembrane</keyword>
<protein>
    <submittedName>
        <fullName evidence="2">Type 4 fimbrial biogenesis protein PilO</fullName>
    </submittedName>
</protein>
<dbReference type="GO" id="GO:0043107">
    <property type="term" value="P:type IV pilus-dependent motility"/>
    <property type="evidence" value="ECO:0007669"/>
    <property type="project" value="InterPro"/>
</dbReference>
<proteinExistence type="predicted"/>
<evidence type="ECO:0000256" key="1">
    <source>
        <dbReference type="SAM" id="Phobius"/>
    </source>
</evidence>
<feature type="transmembrane region" description="Helical" evidence="1">
    <location>
        <begin position="28"/>
        <end position="50"/>
    </location>
</feature>
<name>A0A918K4Q9_9GAMM</name>
<dbReference type="GO" id="GO:0043683">
    <property type="term" value="P:type IV pilus assembly"/>
    <property type="evidence" value="ECO:0007669"/>
    <property type="project" value="InterPro"/>
</dbReference>
<dbReference type="RefSeq" id="WP_189607310.1">
    <property type="nucleotide sequence ID" value="NZ_BMXR01000002.1"/>
</dbReference>
<gene>
    <name evidence="2" type="primary">pilO</name>
    <name evidence="2" type="ORF">GCM10007392_09110</name>
</gene>
<dbReference type="Gene3D" id="1.10.287.540">
    <property type="entry name" value="Helix hairpin bin"/>
    <property type="match status" value="1"/>
</dbReference>
<comment type="caution">
    <text evidence="2">The sequence shown here is derived from an EMBL/GenBank/DDBJ whole genome shotgun (WGS) entry which is preliminary data.</text>
</comment>
<organism evidence="2 3">
    <name type="scientific">Saccharospirillum salsuginis</name>
    <dbReference type="NCBI Taxonomy" id="418750"/>
    <lineage>
        <taxon>Bacteria</taxon>
        <taxon>Pseudomonadati</taxon>
        <taxon>Pseudomonadota</taxon>
        <taxon>Gammaproteobacteria</taxon>
        <taxon>Oceanospirillales</taxon>
        <taxon>Saccharospirillaceae</taxon>
        <taxon>Saccharospirillum</taxon>
    </lineage>
</organism>
<evidence type="ECO:0000313" key="3">
    <source>
        <dbReference type="Proteomes" id="UP000626148"/>
    </source>
</evidence>
<accession>A0A918K4Q9</accession>
<dbReference type="Gene3D" id="3.30.70.60">
    <property type="match status" value="1"/>
</dbReference>
<dbReference type="PANTHER" id="PTHR39555:SF1">
    <property type="entry name" value="TYPE IV PILUS INNER MEMBRANE COMPONENT PILO"/>
    <property type="match status" value="1"/>
</dbReference>